<feature type="transmembrane region" description="Helical" evidence="9">
    <location>
        <begin position="39"/>
        <end position="60"/>
    </location>
</feature>
<evidence type="ECO:0000256" key="1">
    <source>
        <dbReference type="ARBA" id="ARBA00004429"/>
    </source>
</evidence>
<reference evidence="11 12" key="1">
    <citation type="submission" date="2016-10" db="EMBL/GenBank/DDBJ databases">
        <authorList>
            <person name="de Groot N.N."/>
        </authorList>
    </citation>
    <scope>NUCLEOTIDE SEQUENCE [LARGE SCALE GENOMIC DNA]</scope>
    <source>
        <strain evidence="11 12">DSM 29316</strain>
    </source>
</reference>
<comment type="subunit">
    <text evidence="9">The complex comprises the extracytoplasmic solute receptor protein and the two transmembrane proteins.</text>
</comment>
<dbReference type="EMBL" id="FOJU01000005">
    <property type="protein sequence ID" value="SFB13017.1"/>
    <property type="molecule type" value="Genomic_DNA"/>
</dbReference>
<evidence type="ECO:0000256" key="5">
    <source>
        <dbReference type="ARBA" id="ARBA00022692"/>
    </source>
</evidence>
<keyword evidence="6 9" id="KW-1133">Transmembrane helix</keyword>
<evidence type="ECO:0000256" key="9">
    <source>
        <dbReference type="RuleBase" id="RU369079"/>
    </source>
</evidence>
<comment type="similarity">
    <text evidence="8 9">Belongs to the TRAP transporter small permease family.</text>
</comment>
<dbReference type="PANTHER" id="PTHR35011:SF2">
    <property type="entry name" value="2,3-DIKETO-L-GULONATE TRAP TRANSPORTER SMALL PERMEASE PROTEIN YIAM"/>
    <property type="match status" value="1"/>
</dbReference>
<keyword evidence="4 9" id="KW-0997">Cell inner membrane</keyword>
<dbReference type="GO" id="GO:0022857">
    <property type="term" value="F:transmembrane transporter activity"/>
    <property type="evidence" value="ECO:0007669"/>
    <property type="project" value="UniProtKB-UniRule"/>
</dbReference>
<feature type="transmembrane region" description="Helical" evidence="9">
    <location>
        <begin position="12"/>
        <end position="33"/>
    </location>
</feature>
<dbReference type="Proteomes" id="UP000198796">
    <property type="component" value="Unassembled WGS sequence"/>
</dbReference>
<dbReference type="PANTHER" id="PTHR35011">
    <property type="entry name" value="2,3-DIKETO-L-GULONATE TRAP TRANSPORTER SMALL PERMEASE PROTEIN YIAM"/>
    <property type="match status" value="1"/>
</dbReference>
<keyword evidence="5 9" id="KW-0812">Transmembrane</keyword>
<evidence type="ECO:0000259" key="10">
    <source>
        <dbReference type="Pfam" id="PF04290"/>
    </source>
</evidence>
<evidence type="ECO:0000256" key="2">
    <source>
        <dbReference type="ARBA" id="ARBA00022448"/>
    </source>
</evidence>
<dbReference type="GO" id="GO:0005886">
    <property type="term" value="C:plasma membrane"/>
    <property type="evidence" value="ECO:0007669"/>
    <property type="project" value="UniProtKB-SubCell"/>
</dbReference>
<evidence type="ECO:0000256" key="7">
    <source>
        <dbReference type="ARBA" id="ARBA00023136"/>
    </source>
</evidence>
<dbReference type="STRING" id="871651.SAMN05421688_3127"/>
<keyword evidence="12" id="KW-1185">Reference proteome</keyword>
<name>A0A1I0YJE7_9RHOB</name>
<keyword evidence="7 9" id="KW-0472">Membrane</keyword>
<sequence>MAQFYRQAEFAVGALILATITGLVFLAAVMRFFGHPLIWSVDLAQLLFIWLCFIGATRALREKSHLGVDLAVRLLPFAWRRWVETALALLTIAFLAVLARQGLKLTLLNIERQFGDSGLSYAWVTIAVPVGCVLLGAGIIVNLVQSWKSADQLVFTRQSGNGAVSEL</sequence>
<evidence type="ECO:0000256" key="4">
    <source>
        <dbReference type="ARBA" id="ARBA00022519"/>
    </source>
</evidence>
<protein>
    <recommendedName>
        <fullName evidence="9">TRAP transporter small permease protein</fullName>
    </recommendedName>
</protein>
<evidence type="ECO:0000313" key="11">
    <source>
        <dbReference type="EMBL" id="SFB13017.1"/>
    </source>
</evidence>
<accession>A0A1I0YJE7</accession>
<feature type="domain" description="Tripartite ATP-independent periplasmic transporters DctQ component" evidence="10">
    <location>
        <begin position="20"/>
        <end position="148"/>
    </location>
</feature>
<dbReference type="InterPro" id="IPR055348">
    <property type="entry name" value="DctQ"/>
</dbReference>
<keyword evidence="2 9" id="KW-0813">Transport</keyword>
<dbReference type="Pfam" id="PF04290">
    <property type="entry name" value="DctQ"/>
    <property type="match status" value="1"/>
</dbReference>
<evidence type="ECO:0000256" key="6">
    <source>
        <dbReference type="ARBA" id="ARBA00022989"/>
    </source>
</evidence>
<comment type="subcellular location">
    <subcellularLocation>
        <location evidence="1 9">Cell inner membrane</location>
        <topology evidence="1 9">Multi-pass membrane protein</topology>
    </subcellularLocation>
</comment>
<organism evidence="11 12">
    <name type="scientific">Poseidonocella pacifica</name>
    <dbReference type="NCBI Taxonomy" id="871651"/>
    <lineage>
        <taxon>Bacteria</taxon>
        <taxon>Pseudomonadati</taxon>
        <taxon>Pseudomonadota</taxon>
        <taxon>Alphaproteobacteria</taxon>
        <taxon>Rhodobacterales</taxon>
        <taxon>Roseobacteraceae</taxon>
        <taxon>Poseidonocella</taxon>
    </lineage>
</organism>
<dbReference type="InterPro" id="IPR007387">
    <property type="entry name" value="TRAP_DctQ"/>
</dbReference>
<feature type="transmembrane region" description="Helical" evidence="9">
    <location>
        <begin position="81"/>
        <end position="99"/>
    </location>
</feature>
<feature type="transmembrane region" description="Helical" evidence="9">
    <location>
        <begin position="119"/>
        <end position="144"/>
    </location>
</feature>
<keyword evidence="3" id="KW-1003">Cell membrane</keyword>
<evidence type="ECO:0000256" key="3">
    <source>
        <dbReference type="ARBA" id="ARBA00022475"/>
    </source>
</evidence>
<comment type="function">
    <text evidence="9">Part of the tripartite ATP-independent periplasmic (TRAP) transport system.</text>
</comment>
<dbReference type="RefSeq" id="WP_245752680.1">
    <property type="nucleotide sequence ID" value="NZ_FOJU01000005.1"/>
</dbReference>
<proteinExistence type="inferred from homology"/>
<dbReference type="AlphaFoldDB" id="A0A1I0YJE7"/>
<dbReference type="GO" id="GO:0015740">
    <property type="term" value="P:C4-dicarboxylate transport"/>
    <property type="evidence" value="ECO:0007669"/>
    <property type="project" value="TreeGrafter"/>
</dbReference>
<evidence type="ECO:0000313" key="12">
    <source>
        <dbReference type="Proteomes" id="UP000198796"/>
    </source>
</evidence>
<evidence type="ECO:0000256" key="8">
    <source>
        <dbReference type="ARBA" id="ARBA00038436"/>
    </source>
</evidence>
<gene>
    <name evidence="11" type="ORF">SAMN05421688_3127</name>
</gene>